<accession>A0A1G6VYG4</accession>
<proteinExistence type="predicted"/>
<evidence type="ECO:0000313" key="2">
    <source>
        <dbReference type="Proteomes" id="UP000199501"/>
    </source>
</evidence>
<keyword evidence="2" id="KW-1185">Reference proteome</keyword>
<gene>
    <name evidence="1" type="ORF">SAMN05216174_113160</name>
</gene>
<dbReference type="AlphaFoldDB" id="A0A1G6VYG4"/>
<dbReference type="Proteomes" id="UP000199501">
    <property type="component" value="Unassembled WGS sequence"/>
</dbReference>
<reference evidence="2" key="1">
    <citation type="submission" date="2016-10" db="EMBL/GenBank/DDBJ databases">
        <authorList>
            <person name="Varghese N."/>
            <person name="Submissions S."/>
        </authorList>
    </citation>
    <scope>NUCLEOTIDE SEQUENCE [LARGE SCALE GENOMIC DNA]</scope>
    <source>
        <strain evidence="2">IBRC-M 10403</strain>
    </source>
</reference>
<dbReference type="EMBL" id="FMZZ01000013">
    <property type="protein sequence ID" value="SDD58574.1"/>
    <property type="molecule type" value="Genomic_DNA"/>
</dbReference>
<organism evidence="1 2">
    <name type="scientific">Actinokineospora iranica</name>
    <dbReference type="NCBI Taxonomy" id="1271860"/>
    <lineage>
        <taxon>Bacteria</taxon>
        <taxon>Bacillati</taxon>
        <taxon>Actinomycetota</taxon>
        <taxon>Actinomycetes</taxon>
        <taxon>Pseudonocardiales</taxon>
        <taxon>Pseudonocardiaceae</taxon>
        <taxon>Actinokineospora</taxon>
    </lineage>
</organism>
<protein>
    <submittedName>
        <fullName evidence="1">Uncharacterized protein</fullName>
    </submittedName>
</protein>
<dbReference type="RefSeq" id="WP_091455075.1">
    <property type="nucleotide sequence ID" value="NZ_FMZZ01000013.1"/>
</dbReference>
<sequence>MPVLVDYTPADGPAPRARTNRVIAALEAGWPVSAIQLRYLQSFMATLTRKAPATAPKAAAGNGQALVVGNTTDHARGVFRVWEQMLKTGAIDSRTT</sequence>
<evidence type="ECO:0000313" key="1">
    <source>
        <dbReference type="EMBL" id="SDD58574.1"/>
    </source>
</evidence>
<name>A0A1G6VYG4_9PSEU</name>
<dbReference type="OrthoDB" id="9810236at2"/>